<evidence type="ECO:0000256" key="3">
    <source>
        <dbReference type="ARBA" id="ARBA00022448"/>
    </source>
</evidence>
<dbReference type="PROSITE" id="PS51711">
    <property type="entry name" value="G_FEOB"/>
    <property type="match status" value="1"/>
</dbReference>
<dbReference type="STRING" id="1255658.FM114_06850"/>
<accession>A0A1R4JCP2</accession>
<dbReference type="CDD" id="cd01879">
    <property type="entry name" value="FeoB"/>
    <property type="match status" value="1"/>
</dbReference>
<keyword evidence="19" id="KW-1185">Reference proteome</keyword>
<dbReference type="AlphaFoldDB" id="A0A1R4JCP2"/>
<evidence type="ECO:0000256" key="2">
    <source>
        <dbReference type="ARBA" id="ARBA00004651"/>
    </source>
</evidence>
<keyword evidence="15" id="KW-0460">Magnesium</keyword>
<feature type="binding site" evidence="15">
    <location>
        <position position="59"/>
    </location>
    <ligand>
        <name>Mg(2+)</name>
        <dbReference type="ChEBI" id="CHEBI:18420"/>
        <label>2</label>
    </ligand>
</feature>
<comment type="subcellular location">
    <subcellularLocation>
        <location evidence="16">Cell inner membrane</location>
        <topology evidence="16">Multi-pass membrane protein</topology>
    </subcellularLocation>
    <subcellularLocation>
        <location evidence="2">Cell membrane</location>
        <topology evidence="2">Multi-pass membrane protein</topology>
    </subcellularLocation>
</comment>
<evidence type="ECO:0000256" key="7">
    <source>
        <dbReference type="ARBA" id="ARBA00022741"/>
    </source>
</evidence>
<keyword evidence="11 14" id="KW-0342">GTP-binding</keyword>
<feature type="binding site" evidence="14">
    <location>
        <begin position="111"/>
        <end position="114"/>
    </location>
    <ligand>
        <name>GTP</name>
        <dbReference type="ChEBI" id="CHEBI:37565"/>
        <label>1</label>
    </ligand>
</feature>
<dbReference type="InterPro" id="IPR050860">
    <property type="entry name" value="FeoB_GTPase"/>
</dbReference>
<evidence type="ECO:0000256" key="12">
    <source>
        <dbReference type="ARBA" id="ARBA00023136"/>
    </source>
</evidence>
<gene>
    <name evidence="18" type="ORF">FM114_06850</name>
</gene>
<dbReference type="PANTHER" id="PTHR43185:SF1">
    <property type="entry name" value="FE(2+) TRANSPORTER FEOB"/>
    <property type="match status" value="1"/>
</dbReference>
<keyword evidence="5 16" id="KW-0410">Iron transport</keyword>
<feature type="transmembrane region" description="Helical" evidence="16">
    <location>
        <begin position="517"/>
        <end position="536"/>
    </location>
</feature>
<keyword evidence="3 16" id="KW-0813">Transport</keyword>
<evidence type="ECO:0000256" key="15">
    <source>
        <dbReference type="PIRSR" id="PIRSR603373-2"/>
    </source>
</evidence>
<evidence type="ECO:0000256" key="9">
    <source>
        <dbReference type="ARBA" id="ARBA00023004"/>
    </source>
</evidence>
<feature type="transmembrane region" description="Helical" evidence="16">
    <location>
        <begin position="664"/>
        <end position="684"/>
    </location>
</feature>
<evidence type="ECO:0000259" key="17">
    <source>
        <dbReference type="PROSITE" id="PS51711"/>
    </source>
</evidence>
<name>A0A1R4JCP2_9ACTN</name>
<dbReference type="GO" id="GO:0005886">
    <property type="term" value="C:plasma membrane"/>
    <property type="evidence" value="ECO:0007669"/>
    <property type="project" value="UniProtKB-SubCell"/>
</dbReference>
<dbReference type="Gene3D" id="3.40.50.300">
    <property type="entry name" value="P-loop containing nucleotide triphosphate hydrolases"/>
    <property type="match status" value="1"/>
</dbReference>
<protein>
    <recommendedName>
        <fullName evidence="13 16">Ferrous iron transport protein B</fullName>
    </recommendedName>
</protein>
<sequence>MSIGANSPTLLQVSKRKDVLSAKACCQDSSGNGAGTEAPVIALVGAPNSGKSTLFNALTGARVTMGNWPGTTVSVSRGVWRTTVEGRTCDCDDCHCAEPSEDRPLEMTLIDLPGAYSLDPVSPDEALTRELLVDGPADERPDVTVVVADAAHLSRSLYIVAQLRERAVKVVVALSMLDVARHHGIDVDTFALAAELGCPVVALDPRRRQGIDNLTRVVHEVLGAPDATPRTLAHLPSPELAPLDADLVREDERFGFIENAVAAGTRDSGQARASWSDKVDRWVTAPVIGPLIFMAVMWCVFQVTTVVAAPMQDFLDGLFTGPVSDGVTSLLERAGLADGWVHGLLVDGLVSGVGMLLTFAPLMALMFLLLALLEDSGYMARAAVVTDRMMRALGLPGRAFLPLVVGFGCNVPAISATRILPQERQRILTALLVPFTSCTARLTVYVMLGSVFFGKWAGTVVFAMYVTSILMVVVCGLALRKTLWRTMGAEPLVLDLPPYQLPTARLTAAVTWVRLKGFLQTASGIIVATVCAVWLLQSLPTNTHEKFGEVPVEDSAYGVAAKAVTPVFAPAGFDQWQTTSALVVGFVAKEAVISSWAQTYAVDEPEEGEDAGKLGQRITADFEKSSGGHTLPAVLAFMVFLLGYTPCVATLAAQKREIGLRWTIFGVAMQLAVAWLSAVAVFQVGRLFW</sequence>
<keyword evidence="9 16" id="KW-0408">Iron</keyword>
<keyword evidence="15" id="KW-0479">Metal-binding</keyword>
<dbReference type="SUPFAM" id="SSF52540">
    <property type="entry name" value="P-loop containing nucleoside triphosphate hydrolases"/>
    <property type="match status" value="1"/>
</dbReference>
<dbReference type="InterPro" id="IPR006073">
    <property type="entry name" value="GTP-bd"/>
</dbReference>
<feature type="binding site" evidence="15">
    <location>
        <position position="60"/>
    </location>
    <ligand>
        <name>Mg(2+)</name>
        <dbReference type="ChEBI" id="CHEBI:18420"/>
        <label>2</label>
    </ligand>
</feature>
<evidence type="ECO:0000256" key="16">
    <source>
        <dbReference type="RuleBase" id="RU362098"/>
    </source>
</evidence>
<evidence type="ECO:0000256" key="1">
    <source>
        <dbReference type="ARBA" id="ARBA00003926"/>
    </source>
</evidence>
<evidence type="ECO:0000256" key="5">
    <source>
        <dbReference type="ARBA" id="ARBA00022496"/>
    </source>
</evidence>
<dbReference type="InterPro" id="IPR011640">
    <property type="entry name" value="Fe2_transport_prot_B_C"/>
</dbReference>
<feature type="transmembrane region" description="Helical" evidence="16">
    <location>
        <begin position="631"/>
        <end position="652"/>
    </location>
</feature>
<organism evidence="18 19">
    <name type="scientific">Luteococcus japonicus LSP_Lj1</name>
    <dbReference type="NCBI Taxonomy" id="1255658"/>
    <lineage>
        <taxon>Bacteria</taxon>
        <taxon>Bacillati</taxon>
        <taxon>Actinomycetota</taxon>
        <taxon>Actinomycetes</taxon>
        <taxon>Propionibacteriales</taxon>
        <taxon>Propionibacteriaceae</taxon>
        <taxon>Luteococcus</taxon>
    </lineage>
</organism>
<dbReference type="Pfam" id="PF07664">
    <property type="entry name" value="FeoB_C"/>
    <property type="match status" value="1"/>
</dbReference>
<dbReference type="Proteomes" id="UP000188342">
    <property type="component" value="Unassembled WGS sequence"/>
</dbReference>
<feature type="binding site" evidence="14">
    <location>
        <begin position="45"/>
        <end position="52"/>
    </location>
    <ligand>
        <name>GTP</name>
        <dbReference type="ChEBI" id="CHEBI:37565"/>
        <label>1</label>
    </ligand>
</feature>
<feature type="binding site" evidence="15">
    <location>
        <position position="57"/>
    </location>
    <ligand>
        <name>Mg(2+)</name>
        <dbReference type="ChEBI" id="CHEBI:18420"/>
        <label>2</label>
    </ligand>
</feature>
<evidence type="ECO:0000256" key="14">
    <source>
        <dbReference type="PIRSR" id="PIRSR603373-1"/>
    </source>
</evidence>
<dbReference type="GO" id="GO:0015093">
    <property type="term" value="F:ferrous iron transmembrane transporter activity"/>
    <property type="evidence" value="ECO:0007669"/>
    <property type="project" value="UniProtKB-UniRule"/>
</dbReference>
<dbReference type="InterPro" id="IPR030389">
    <property type="entry name" value="G_FEOB_dom"/>
</dbReference>
<evidence type="ECO:0000256" key="13">
    <source>
        <dbReference type="NCBIfam" id="TIGR00437"/>
    </source>
</evidence>
<dbReference type="GO" id="GO:0046872">
    <property type="term" value="F:metal ion binding"/>
    <property type="evidence" value="ECO:0007669"/>
    <property type="project" value="UniProtKB-KW"/>
</dbReference>
<comment type="similarity">
    <text evidence="16">Belongs to the TRAFAC class TrmE-Era-EngA-EngB-Septin-like GTPase superfamily. FeoB GTPase (TC 9.A.8) family.</text>
</comment>
<feature type="transmembrane region" description="Helical" evidence="16">
    <location>
        <begin position="349"/>
        <end position="373"/>
    </location>
</feature>
<dbReference type="InterPro" id="IPR011642">
    <property type="entry name" value="Gate_dom"/>
</dbReference>
<evidence type="ECO:0000256" key="8">
    <source>
        <dbReference type="ARBA" id="ARBA00022989"/>
    </source>
</evidence>
<dbReference type="GO" id="GO:0005525">
    <property type="term" value="F:GTP binding"/>
    <property type="evidence" value="ECO:0007669"/>
    <property type="project" value="UniProtKB-KW"/>
</dbReference>
<evidence type="ECO:0000256" key="10">
    <source>
        <dbReference type="ARBA" id="ARBA00023065"/>
    </source>
</evidence>
<dbReference type="PANTHER" id="PTHR43185">
    <property type="entry name" value="FERROUS IRON TRANSPORT PROTEIN B"/>
    <property type="match status" value="1"/>
</dbReference>
<evidence type="ECO:0000313" key="18">
    <source>
        <dbReference type="EMBL" id="SJN29802.1"/>
    </source>
</evidence>
<keyword evidence="12 16" id="KW-0472">Membrane</keyword>
<dbReference type="RefSeq" id="WP_094764426.1">
    <property type="nucleotide sequence ID" value="NZ_FUKQ01000025.1"/>
</dbReference>
<keyword evidence="6 16" id="KW-0812">Transmembrane</keyword>
<keyword evidence="10" id="KW-0406">Ion transport</keyword>
<feature type="binding site" evidence="15">
    <location>
        <position position="56"/>
    </location>
    <ligand>
        <name>Mg(2+)</name>
        <dbReference type="ChEBI" id="CHEBI:18420"/>
        <label>2</label>
    </ligand>
</feature>
<evidence type="ECO:0000256" key="11">
    <source>
        <dbReference type="ARBA" id="ARBA00023134"/>
    </source>
</evidence>
<evidence type="ECO:0000313" key="19">
    <source>
        <dbReference type="Proteomes" id="UP000188342"/>
    </source>
</evidence>
<reference evidence="18 19" key="1">
    <citation type="submission" date="2017-02" db="EMBL/GenBank/DDBJ databases">
        <authorList>
            <person name="Peterson S.W."/>
        </authorList>
    </citation>
    <scope>NUCLEOTIDE SEQUENCE [LARGE SCALE GENOMIC DNA]</scope>
    <source>
        <strain evidence="18 19">LSP_Lj1</strain>
    </source>
</reference>
<dbReference type="OrthoDB" id="9809127at2"/>
<dbReference type="InterPro" id="IPR003373">
    <property type="entry name" value="Fe2_transport_prot-B"/>
</dbReference>
<dbReference type="EMBL" id="FUKQ01000025">
    <property type="protein sequence ID" value="SJN29802.1"/>
    <property type="molecule type" value="Genomic_DNA"/>
</dbReference>
<dbReference type="NCBIfam" id="TIGR00437">
    <property type="entry name" value="feoB"/>
    <property type="match status" value="1"/>
</dbReference>
<feature type="domain" description="FeoB-type G" evidence="17">
    <location>
        <begin position="38"/>
        <end position="224"/>
    </location>
</feature>
<feature type="transmembrane region" description="Helical" evidence="16">
    <location>
        <begin position="460"/>
        <end position="479"/>
    </location>
</feature>
<dbReference type="InterPro" id="IPR027417">
    <property type="entry name" value="P-loop_NTPase"/>
</dbReference>
<keyword evidence="7 14" id="KW-0547">Nucleotide-binding</keyword>
<dbReference type="Pfam" id="PF02421">
    <property type="entry name" value="FeoB_N"/>
    <property type="match status" value="1"/>
</dbReference>
<comment type="function">
    <text evidence="1 16">Probable transporter of a GTP-driven Fe(2+) uptake system.</text>
</comment>
<feature type="transmembrane region" description="Helical" evidence="16">
    <location>
        <begin position="282"/>
        <end position="309"/>
    </location>
</feature>
<dbReference type="PRINTS" id="PR00326">
    <property type="entry name" value="GTP1OBG"/>
</dbReference>
<evidence type="ECO:0000256" key="6">
    <source>
        <dbReference type="ARBA" id="ARBA00022692"/>
    </source>
</evidence>
<proteinExistence type="inferred from homology"/>
<evidence type="ECO:0000256" key="4">
    <source>
        <dbReference type="ARBA" id="ARBA00022475"/>
    </source>
</evidence>
<comment type="caution">
    <text evidence="16">Lacks conserved residue(s) required for the propagation of feature annotation.</text>
</comment>
<dbReference type="Pfam" id="PF07670">
    <property type="entry name" value="Gate"/>
    <property type="match status" value="2"/>
</dbReference>
<keyword evidence="8 16" id="KW-1133">Transmembrane helix</keyword>
<keyword evidence="4" id="KW-1003">Cell membrane</keyword>